<dbReference type="InterPro" id="IPR027417">
    <property type="entry name" value="P-loop_NTPase"/>
</dbReference>
<dbReference type="InterPro" id="IPR036388">
    <property type="entry name" value="WH-like_DNA-bd_sf"/>
</dbReference>
<name>A0A4R4MYN2_9ACTN</name>
<feature type="domain" description="HTH luxR-type" evidence="3">
    <location>
        <begin position="846"/>
        <end position="914"/>
    </location>
</feature>
<keyword evidence="5" id="KW-1185">Reference proteome</keyword>
<keyword evidence="2" id="KW-0067">ATP-binding</keyword>
<dbReference type="PROSITE" id="PS00622">
    <property type="entry name" value="HTH_LUXR_1"/>
    <property type="match status" value="1"/>
</dbReference>
<dbReference type="SUPFAM" id="SSF46894">
    <property type="entry name" value="C-terminal effector domain of the bipartite response regulators"/>
    <property type="match status" value="1"/>
</dbReference>
<organism evidence="4 5">
    <name type="scientific">Nonomuraea longispora</name>
    <dbReference type="NCBI Taxonomy" id="1848320"/>
    <lineage>
        <taxon>Bacteria</taxon>
        <taxon>Bacillati</taxon>
        <taxon>Actinomycetota</taxon>
        <taxon>Actinomycetes</taxon>
        <taxon>Streptosporangiales</taxon>
        <taxon>Streptosporangiaceae</taxon>
        <taxon>Nonomuraea</taxon>
    </lineage>
</organism>
<proteinExistence type="predicted"/>
<protein>
    <submittedName>
        <fullName evidence="4">Helix-turn-helix transcriptional regulator</fullName>
    </submittedName>
</protein>
<dbReference type="GO" id="GO:0005737">
    <property type="term" value="C:cytoplasm"/>
    <property type="evidence" value="ECO:0007669"/>
    <property type="project" value="TreeGrafter"/>
</dbReference>
<dbReference type="RefSeq" id="WP_132338037.1">
    <property type="nucleotide sequence ID" value="NZ_SMJZ01000160.1"/>
</dbReference>
<dbReference type="InterPro" id="IPR000792">
    <property type="entry name" value="Tscrpt_reg_LuxR_C"/>
</dbReference>
<keyword evidence="1" id="KW-0547">Nucleotide-binding</keyword>
<dbReference type="InterPro" id="IPR041664">
    <property type="entry name" value="AAA_16"/>
</dbReference>
<dbReference type="GO" id="GO:0003677">
    <property type="term" value="F:DNA binding"/>
    <property type="evidence" value="ECO:0007669"/>
    <property type="project" value="InterPro"/>
</dbReference>
<dbReference type="CDD" id="cd06170">
    <property type="entry name" value="LuxR_C_like"/>
    <property type="match status" value="1"/>
</dbReference>
<dbReference type="Proteomes" id="UP000295157">
    <property type="component" value="Unassembled WGS sequence"/>
</dbReference>
<dbReference type="Gene3D" id="1.10.10.10">
    <property type="entry name" value="Winged helix-like DNA-binding domain superfamily/Winged helix DNA-binding domain"/>
    <property type="match status" value="1"/>
</dbReference>
<gene>
    <name evidence="4" type="ORF">E1267_32000</name>
</gene>
<dbReference type="GO" id="GO:0005524">
    <property type="term" value="F:ATP binding"/>
    <property type="evidence" value="ECO:0007669"/>
    <property type="project" value="UniProtKB-KW"/>
</dbReference>
<dbReference type="Gene3D" id="1.25.40.10">
    <property type="entry name" value="Tetratricopeptide repeat domain"/>
    <property type="match status" value="1"/>
</dbReference>
<dbReference type="InterPro" id="IPR016032">
    <property type="entry name" value="Sig_transdc_resp-reg_C-effctor"/>
</dbReference>
<dbReference type="PANTHER" id="PTHR16305:SF35">
    <property type="entry name" value="TRANSCRIPTIONAL ACTIVATOR DOMAIN"/>
    <property type="match status" value="1"/>
</dbReference>
<dbReference type="SUPFAM" id="SSF52540">
    <property type="entry name" value="P-loop containing nucleoside triphosphate hydrolases"/>
    <property type="match status" value="1"/>
</dbReference>
<dbReference type="SMART" id="SM00421">
    <property type="entry name" value="HTH_LUXR"/>
    <property type="match status" value="1"/>
</dbReference>
<sequence length="914" mass="99277">MGLFERDAAMTSMQGLLAEAVGGKGRVVMVTGVVATGKSELLHAFAEQALERGALPLVASATQAESDIPLGVLGQLFQNAPLREDVRAVAADLLREGAEMASPAKGDRVEQVDVQIVHSLCAVLLSLAERHPLAIVVDDVHLADRASLLCLSYLVRRSRYAPLVAVFSQAEYRRHMHGFFATELLRQPHCTAVRLAPLSYGAALGMTAERLGEAAAEELTPEWHTLSGGNPLLLRGLIEDHETGGSAPAERYGEAVLSCLHRADPGLMQVAGWLAVLDDPALLERLLGSGTASVSDAMHWLETAGLLESGHFRAEIARRTVLAELSDEVRRSVHRRAAELLHEEGAADVVIAEHLLGADATDLPWAVPVLETAALHRLDDGAVTAAVDYLKLAWRGCTDERRRTTIATVLMRAEWRINPSSPAEHLAELTDALHNGTLRGSDAVVLARALLWHGKVDDACQVLEHLKESGDTEPQTVAELIGTRLWLRCSAPPLLAHVNRSTSEQAREAVLPVRVSRRLESIKALTSVLTRGPRERILGTVERILHSSRLDEMSMDTVESSLLALTYGGWPEKAAPWCDAFIEEAQSRSAPARRARLTAIRAEIAMRRGDLETAASCARQALELIPPASWGVTVGGPLANLMLASTAMGQYDNALAQVNTPVPDAMLQTRFGLHYLHARGRYHLAVDHPAAALRDFRFCGELMAEWEMDTPGFIAWRTDAAEALIRMGEQAEARALIKEQLSRCGPTASRTHGIALRLLAATSELRHRPMLLRQSTDRLQTCGDRYELARSLFDLTEAFHSVGEFRRAGIIASRTRTLAQECGAQPLSQALDGDGAATAEGQGSEISKVVAILSDAERRVAGLAAVGYTNREIAAKLFITVSTVEQHLTRIYRKLGITQRSDLPPNLELSPSMR</sequence>
<dbReference type="PRINTS" id="PR00038">
    <property type="entry name" value="HTHLUXR"/>
</dbReference>
<accession>A0A4R4MYN2</accession>
<dbReference type="AlphaFoldDB" id="A0A4R4MYN2"/>
<dbReference type="Pfam" id="PF00196">
    <property type="entry name" value="GerE"/>
    <property type="match status" value="1"/>
</dbReference>
<dbReference type="SUPFAM" id="SSF48452">
    <property type="entry name" value="TPR-like"/>
    <property type="match status" value="1"/>
</dbReference>
<evidence type="ECO:0000256" key="1">
    <source>
        <dbReference type="ARBA" id="ARBA00022741"/>
    </source>
</evidence>
<comment type="caution">
    <text evidence="4">The sequence shown here is derived from an EMBL/GenBank/DDBJ whole genome shotgun (WGS) entry which is preliminary data.</text>
</comment>
<evidence type="ECO:0000313" key="4">
    <source>
        <dbReference type="EMBL" id="TDC01398.1"/>
    </source>
</evidence>
<reference evidence="4 5" key="1">
    <citation type="submission" date="2019-02" db="EMBL/GenBank/DDBJ databases">
        <title>Draft genome sequences of novel Actinobacteria.</title>
        <authorList>
            <person name="Sahin N."/>
            <person name="Ay H."/>
            <person name="Saygin H."/>
        </authorList>
    </citation>
    <scope>NUCLEOTIDE SEQUENCE [LARGE SCALE GENOMIC DNA]</scope>
    <source>
        <strain evidence="4 5">KC201</strain>
    </source>
</reference>
<evidence type="ECO:0000313" key="5">
    <source>
        <dbReference type="Proteomes" id="UP000295157"/>
    </source>
</evidence>
<dbReference type="Pfam" id="PF13191">
    <property type="entry name" value="AAA_16"/>
    <property type="match status" value="1"/>
</dbReference>
<dbReference type="EMBL" id="SMJZ01000160">
    <property type="protein sequence ID" value="TDC01398.1"/>
    <property type="molecule type" value="Genomic_DNA"/>
</dbReference>
<dbReference type="GO" id="GO:0004016">
    <property type="term" value="F:adenylate cyclase activity"/>
    <property type="evidence" value="ECO:0007669"/>
    <property type="project" value="TreeGrafter"/>
</dbReference>
<dbReference type="PANTHER" id="PTHR16305">
    <property type="entry name" value="TESTICULAR SOLUBLE ADENYLYL CYCLASE"/>
    <property type="match status" value="1"/>
</dbReference>
<evidence type="ECO:0000259" key="3">
    <source>
        <dbReference type="PROSITE" id="PS50043"/>
    </source>
</evidence>
<dbReference type="PROSITE" id="PS50043">
    <property type="entry name" value="HTH_LUXR_2"/>
    <property type="match status" value="1"/>
</dbReference>
<dbReference type="GO" id="GO:0006355">
    <property type="term" value="P:regulation of DNA-templated transcription"/>
    <property type="evidence" value="ECO:0007669"/>
    <property type="project" value="InterPro"/>
</dbReference>
<dbReference type="InterPro" id="IPR011990">
    <property type="entry name" value="TPR-like_helical_dom_sf"/>
</dbReference>
<evidence type="ECO:0000256" key="2">
    <source>
        <dbReference type="ARBA" id="ARBA00022840"/>
    </source>
</evidence>
<dbReference type="OrthoDB" id="3178131at2"/>